<dbReference type="AlphaFoldDB" id="A0A1G9GCZ6"/>
<keyword evidence="3" id="KW-1185">Reference proteome</keyword>
<evidence type="ECO:0000313" key="2">
    <source>
        <dbReference type="EMBL" id="SDK98549.1"/>
    </source>
</evidence>
<proteinExistence type="predicted"/>
<organism evidence="2 3">
    <name type="scientific">Meinhardsimonia xiamenensis</name>
    <dbReference type="NCBI Taxonomy" id="990712"/>
    <lineage>
        <taxon>Bacteria</taxon>
        <taxon>Pseudomonadati</taxon>
        <taxon>Pseudomonadota</taxon>
        <taxon>Alphaproteobacteria</taxon>
        <taxon>Rhodobacterales</taxon>
        <taxon>Paracoccaceae</taxon>
        <taxon>Meinhardsimonia</taxon>
    </lineage>
</organism>
<sequence>MIDTSHTPAQLAALEAPRPARLAPPERLPPPAPKEAALRAGPEHHRPGAHKAPHPEQTGSAPAPAPRPPLEPGMLLGPPPAFQASILDFENDLRAKLAQLAASRGREETRVILGGESLDGRAGTAASEGAGEAASRARRSGTPLTARDDAEADLRNDFNYDAQISEIEPNLSESRETPPGAAPPPGGSV</sequence>
<feature type="compositionally biased region" description="Pro residues" evidence="1">
    <location>
        <begin position="180"/>
        <end position="189"/>
    </location>
</feature>
<accession>A0A1G9GCZ6</accession>
<dbReference type="RefSeq" id="WP_092501045.1">
    <property type="nucleotide sequence ID" value="NZ_PVND01000006.1"/>
</dbReference>
<reference evidence="3" key="1">
    <citation type="submission" date="2016-10" db="EMBL/GenBank/DDBJ databases">
        <authorList>
            <person name="Varghese N."/>
            <person name="Submissions S."/>
        </authorList>
    </citation>
    <scope>NUCLEOTIDE SEQUENCE [LARGE SCALE GENOMIC DNA]</scope>
    <source>
        <strain evidence="3">CGMCC 1.10789</strain>
    </source>
</reference>
<dbReference type="EMBL" id="FNFV01000007">
    <property type="protein sequence ID" value="SDK98549.1"/>
    <property type="molecule type" value="Genomic_DNA"/>
</dbReference>
<feature type="compositionally biased region" description="Pro residues" evidence="1">
    <location>
        <begin position="63"/>
        <end position="81"/>
    </location>
</feature>
<feature type="compositionally biased region" description="Basic and acidic residues" evidence="1">
    <location>
        <begin position="146"/>
        <end position="158"/>
    </location>
</feature>
<feature type="region of interest" description="Disordered" evidence="1">
    <location>
        <begin position="113"/>
        <end position="189"/>
    </location>
</feature>
<gene>
    <name evidence="2" type="ORF">SAMN05216257_10731</name>
</gene>
<feature type="region of interest" description="Disordered" evidence="1">
    <location>
        <begin position="1"/>
        <end position="81"/>
    </location>
</feature>
<feature type="compositionally biased region" description="Low complexity" evidence="1">
    <location>
        <begin position="120"/>
        <end position="134"/>
    </location>
</feature>
<evidence type="ECO:0000256" key="1">
    <source>
        <dbReference type="SAM" id="MobiDB-lite"/>
    </source>
</evidence>
<feature type="compositionally biased region" description="Low complexity" evidence="1">
    <location>
        <begin position="8"/>
        <end position="25"/>
    </location>
</feature>
<evidence type="ECO:0000313" key="3">
    <source>
        <dbReference type="Proteomes" id="UP000199328"/>
    </source>
</evidence>
<protein>
    <submittedName>
        <fullName evidence="2">Uncharacterized protein</fullName>
    </submittedName>
</protein>
<name>A0A1G9GCZ6_9RHOB</name>
<dbReference type="Proteomes" id="UP000199328">
    <property type="component" value="Unassembled WGS sequence"/>
</dbReference>